<feature type="transmembrane region" description="Helical" evidence="1">
    <location>
        <begin position="29"/>
        <end position="51"/>
    </location>
</feature>
<keyword evidence="1" id="KW-1133">Transmembrane helix</keyword>
<gene>
    <name evidence="2" type="ORF">SCARUB_01960</name>
</gene>
<name>A0A1E3XBC5_9BACT</name>
<evidence type="ECO:0000313" key="2">
    <source>
        <dbReference type="EMBL" id="ODS32908.1"/>
    </source>
</evidence>
<organism evidence="2 3">
    <name type="scientific">Candidatus Scalindua rubra</name>
    <dbReference type="NCBI Taxonomy" id="1872076"/>
    <lineage>
        <taxon>Bacteria</taxon>
        <taxon>Pseudomonadati</taxon>
        <taxon>Planctomycetota</taxon>
        <taxon>Candidatus Brocadiia</taxon>
        <taxon>Candidatus Brocadiales</taxon>
        <taxon>Candidatus Scalinduaceae</taxon>
        <taxon>Candidatus Scalindua</taxon>
    </lineage>
</organism>
<sequence>MKIVNTPSHAIINLAILGRKQHTHLNISIAIGAILPDIPAFVFYLVSKFIYHLPEPQIWRETYFEPFWQNIFDTFHSFPLILICLAVATYCGWDKIKIFCYSMLLHSSFDLPVHTSDAHRHFFPLSDYRFSGPISYWNPNEYGLIAALVELLLVIVATFYIYRLVRSRFGKVLLILINLIYIGGYFSFMLTVHPLDSFFNCSGKPS</sequence>
<feature type="transmembrane region" description="Helical" evidence="1">
    <location>
        <begin position="142"/>
        <end position="162"/>
    </location>
</feature>
<evidence type="ECO:0000256" key="1">
    <source>
        <dbReference type="SAM" id="Phobius"/>
    </source>
</evidence>
<keyword evidence="1" id="KW-0472">Membrane</keyword>
<keyword evidence="1" id="KW-0812">Transmembrane</keyword>
<accession>A0A1E3XBC5</accession>
<dbReference type="Proteomes" id="UP000094056">
    <property type="component" value="Unassembled WGS sequence"/>
</dbReference>
<dbReference type="PATRIC" id="fig|1872076.5.peg.2311"/>
<feature type="transmembrane region" description="Helical" evidence="1">
    <location>
        <begin position="169"/>
        <end position="190"/>
    </location>
</feature>
<proteinExistence type="predicted"/>
<evidence type="ECO:0008006" key="4">
    <source>
        <dbReference type="Google" id="ProtNLM"/>
    </source>
</evidence>
<dbReference type="EMBL" id="MAYW01000044">
    <property type="protein sequence ID" value="ODS32908.1"/>
    <property type="molecule type" value="Genomic_DNA"/>
</dbReference>
<comment type="caution">
    <text evidence="2">The sequence shown here is derived from an EMBL/GenBank/DDBJ whole genome shotgun (WGS) entry which is preliminary data.</text>
</comment>
<reference evidence="2 3" key="1">
    <citation type="submission" date="2016-07" db="EMBL/GenBank/DDBJ databases">
        <title>Draft genome of Scalindua rubra, obtained from a brine-seawater interface in the Red Sea, sheds light on salt adaptation in anammox bacteria.</title>
        <authorList>
            <person name="Speth D.R."/>
            <person name="Lagkouvardos I."/>
            <person name="Wang Y."/>
            <person name="Qian P.-Y."/>
            <person name="Dutilh B.E."/>
            <person name="Jetten M.S."/>
        </authorList>
    </citation>
    <scope>NUCLEOTIDE SEQUENCE [LARGE SCALE GENOMIC DNA]</scope>
    <source>
        <strain evidence="2">BSI-1</strain>
    </source>
</reference>
<evidence type="ECO:0000313" key="3">
    <source>
        <dbReference type="Proteomes" id="UP000094056"/>
    </source>
</evidence>
<protein>
    <recommendedName>
        <fullName evidence="4">Phospholipase C/D domain-containing protein</fullName>
    </recommendedName>
</protein>
<dbReference type="AlphaFoldDB" id="A0A1E3XBC5"/>